<evidence type="ECO:0000256" key="2">
    <source>
        <dbReference type="ARBA" id="ARBA00023163"/>
    </source>
</evidence>
<gene>
    <name evidence="5" type="ORF">ABSL23_00280</name>
</gene>
<evidence type="ECO:0000313" key="5">
    <source>
        <dbReference type="EMBL" id="XCF15083.1"/>
    </source>
</evidence>
<feature type="domain" description="HTH bat-type" evidence="4">
    <location>
        <begin position="150"/>
        <end position="202"/>
    </location>
</feature>
<keyword evidence="5" id="KW-0614">Plasmid</keyword>
<dbReference type="PANTHER" id="PTHR34236:SF1">
    <property type="entry name" value="DIMETHYL SULFOXIDE REDUCTASE TRANSCRIPTIONAL ACTIVATOR"/>
    <property type="match status" value="1"/>
</dbReference>
<dbReference type="RefSeq" id="WP_353633198.1">
    <property type="nucleotide sequence ID" value="NZ_CP159203.1"/>
</dbReference>
<evidence type="ECO:0000259" key="4">
    <source>
        <dbReference type="Pfam" id="PF04967"/>
    </source>
</evidence>
<dbReference type="AlphaFoldDB" id="A0AAU8C8U5"/>
<protein>
    <submittedName>
        <fullName evidence="5">Helix-turn-helix domain-containing protein</fullName>
    </submittedName>
</protein>
<dbReference type="Pfam" id="PF04967">
    <property type="entry name" value="HTH_10"/>
    <property type="match status" value="1"/>
</dbReference>
<feature type="compositionally biased region" description="Basic and acidic residues" evidence="3">
    <location>
        <begin position="200"/>
        <end position="211"/>
    </location>
</feature>
<dbReference type="InterPro" id="IPR007050">
    <property type="entry name" value="HTH_bacterioopsin"/>
</dbReference>
<reference evidence="5" key="1">
    <citation type="submission" date="2024-06" db="EMBL/GenBank/DDBJ databases">
        <title>Genome Sequence of an extremely halophilic archaeon isolated from Permian era halite, Salado Formation, Carlsbad, New Mexico: Halobacterium sp. strain NMX12-1.</title>
        <authorList>
            <person name="Sotoa L."/>
            <person name="DasSarma P."/>
            <person name="Anton B.P."/>
            <person name="Vincze T."/>
            <person name="Verma I."/>
            <person name="Eralp B."/>
            <person name="Powers D.W."/>
            <person name="Dozier B.L."/>
            <person name="Roberts R.J."/>
            <person name="DasSarma S."/>
        </authorList>
    </citation>
    <scope>NUCLEOTIDE SEQUENCE</scope>
    <source>
        <strain evidence="5">NMX12-1</strain>
        <plasmid evidence="5">pNMX12-1_234</plasmid>
    </source>
</reference>
<organism evidence="5">
    <name type="scientific">Halobacterium sp. NMX12-1</name>
    <dbReference type="NCBI Taxonomy" id="3166650"/>
    <lineage>
        <taxon>Archaea</taxon>
        <taxon>Methanobacteriati</taxon>
        <taxon>Methanobacteriota</taxon>
        <taxon>Stenosarchaea group</taxon>
        <taxon>Halobacteria</taxon>
        <taxon>Halobacteriales</taxon>
        <taxon>Halobacteriaceae</taxon>
        <taxon>Halobacterium</taxon>
    </lineage>
</organism>
<evidence type="ECO:0000256" key="1">
    <source>
        <dbReference type="ARBA" id="ARBA00023015"/>
    </source>
</evidence>
<name>A0AAU8C8U5_9EURY</name>
<feature type="region of interest" description="Disordered" evidence="3">
    <location>
        <begin position="200"/>
        <end position="220"/>
    </location>
</feature>
<evidence type="ECO:0000256" key="3">
    <source>
        <dbReference type="SAM" id="MobiDB-lite"/>
    </source>
</evidence>
<keyword evidence="1" id="KW-0805">Transcription regulation</keyword>
<geneLocation type="plasmid" evidence="5">
    <name>pNMX12-1_234</name>
</geneLocation>
<sequence length="220" mass="24440">MPYAKLTITIPDAVWISEVSNAHPNMRFRVLAATANEDSGVARVELRGNDSEAVCEEICEYDTVTDVTVLESTDGMTEMQLETTVPLLLNSLQDSGVPLEMPFEIIDGEMTLEATIPSETLSNLGHTLDDVGIEYDVERIQQSVESESLLTDRQEWLVDEAIDRGYYDTPRRTTLVALADALDISKSTCSEILHRAEEQVMKDYRSDDHPPSPKATVTSD</sequence>
<proteinExistence type="predicted"/>
<keyword evidence="2" id="KW-0804">Transcription</keyword>
<accession>A0AAU8C8U5</accession>
<dbReference type="EMBL" id="CP159203">
    <property type="protein sequence ID" value="XCF15083.1"/>
    <property type="molecule type" value="Genomic_DNA"/>
</dbReference>
<dbReference type="KEGG" id="hanx:ABSL23_00280"/>
<dbReference type="PANTHER" id="PTHR34236">
    <property type="entry name" value="DIMETHYL SULFOXIDE REDUCTASE TRANSCRIPTIONAL ACTIVATOR"/>
    <property type="match status" value="1"/>
</dbReference>
<dbReference type="GeneID" id="91107540"/>